<dbReference type="SUPFAM" id="SSF159594">
    <property type="entry name" value="XCC0632-like"/>
    <property type="match status" value="1"/>
</dbReference>
<evidence type="ECO:0000313" key="4">
    <source>
        <dbReference type="Proteomes" id="UP000030856"/>
    </source>
</evidence>
<dbReference type="EMBL" id="JRAA01000001">
    <property type="protein sequence ID" value="KHF25853.1"/>
    <property type="molecule type" value="Genomic_DNA"/>
</dbReference>
<accession>A0A0B0H6S4</accession>
<keyword evidence="4" id="KW-1185">Reference proteome</keyword>
<dbReference type="InterPro" id="IPR005586">
    <property type="entry name" value="ABC_trans_aux"/>
</dbReference>
<proteinExistence type="predicted"/>
<name>A0A0B0H6S4_SOVGS</name>
<dbReference type="Proteomes" id="UP000190962">
    <property type="component" value="Unassembled WGS sequence"/>
</dbReference>
<reference evidence="2 4" key="1">
    <citation type="journal article" date="2014" name="BMC Genomics">
        <title>The genome of the intracellular bacterium of the coastal bivalve, Solemya velum: a blueprint for thriving in and out of symbiosis.</title>
        <authorList>
            <person name="Dmytrenko O."/>
            <person name="Russell S.L."/>
            <person name="Loo W.T."/>
            <person name="Fontanez K.M."/>
            <person name="Liao L."/>
            <person name="Roeselers G."/>
            <person name="Sharma R."/>
            <person name="Stewart F.J."/>
            <person name="Newton I.L."/>
            <person name="Woyke T."/>
            <person name="Wu D."/>
            <person name="Lang J.M."/>
            <person name="Eisen J.A."/>
            <person name="Cavanaugh C.M."/>
        </authorList>
    </citation>
    <scope>NUCLEOTIDE SEQUENCE [LARGE SCALE GENOMIC DNA]</scope>
    <source>
        <strain evidence="2 4">WH</strain>
    </source>
</reference>
<comment type="caution">
    <text evidence="2">The sequence shown here is derived from an EMBL/GenBank/DDBJ whole genome shotgun (WGS) entry which is preliminary data.</text>
</comment>
<dbReference type="EMBL" id="MPNX01000014">
    <property type="protein sequence ID" value="OOY34554.1"/>
    <property type="molecule type" value="Genomic_DNA"/>
</dbReference>
<dbReference type="AlphaFoldDB" id="A0A0B0H6S4"/>
<evidence type="ECO:0000313" key="2">
    <source>
        <dbReference type="EMBL" id="KHF25853.1"/>
    </source>
</evidence>
<reference evidence="3 5" key="2">
    <citation type="submission" date="2016-11" db="EMBL/GenBank/DDBJ databases">
        <title>Mixed transmission modes and dynamic genome evolution in an obligate animal-bacterial symbiosis.</title>
        <authorList>
            <person name="Russell S.L."/>
            <person name="Corbett-Detig R.B."/>
            <person name="Cavanaugh C.M."/>
        </authorList>
    </citation>
    <scope>NUCLEOTIDE SEQUENCE [LARGE SCALE GENOMIC DNA]</scope>
    <source>
        <strain evidence="3">MA-KB16</strain>
    </source>
</reference>
<dbReference type="eggNOG" id="COG3218">
    <property type="taxonomic scope" value="Bacteria"/>
</dbReference>
<evidence type="ECO:0000259" key="1">
    <source>
        <dbReference type="Pfam" id="PF03886"/>
    </source>
</evidence>
<dbReference type="STRING" id="2340.JV46_19880"/>
<feature type="domain" description="ABC-type transport auxiliary lipoprotein component" evidence="1">
    <location>
        <begin position="23"/>
        <end position="180"/>
    </location>
</feature>
<dbReference type="Proteomes" id="UP000030856">
    <property type="component" value="Unassembled WGS sequence"/>
</dbReference>
<organism evidence="2 4">
    <name type="scientific">Solemya velum gill symbiont</name>
    <dbReference type="NCBI Taxonomy" id="2340"/>
    <lineage>
        <taxon>Bacteria</taxon>
        <taxon>Pseudomonadati</taxon>
        <taxon>Pseudomonadota</taxon>
        <taxon>Gammaproteobacteria</taxon>
        <taxon>sulfur-oxidizing symbionts</taxon>
    </lineage>
</organism>
<protein>
    <submittedName>
        <fullName evidence="2">ABC-type uncharacterized transport system, auxiliary component</fullName>
    </submittedName>
</protein>
<evidence type="ECO:0000313" key="5">
    <source>
        <dbReference type="Proteomes" id="UP000190962"/>
    </source>
</evidence>
<evidence type="ECO:0000313" key="3">
    <source>
        <dbReference type="EMBL" id="OOY34554.1"/>
    </source>
</evidence>
<dbReference type="Pfam" id="PF03886">
    <property type="entry name" value="ABC_trans_aux"/>
    <property type="match status" value="1"/>
</dbReference>
<gene>
    <name evidence="3" type="ORF">BOV88_09625</name>
    <name evidence="2" type="ORF">JV46_19880</name>
</gene>
<sequence>MLLASFLTACVSSLSPVPEDRYYRLSEVAGKSSGRASLGGVLAIGTIENAGVYNERAILYSESTEPAKLQRYHYHFWTDAPPRLIQDHLAVYLRKASVANTVVNDRGEVDWSHLLSGKLRRFERIMDGSGSRVAVDMEFRLMHNHSRKALLVKDYDVEVEVAGDTVNDAVEAMTRALESIYGQLLADIRRVAR</sequence>
<dbReference type="Gene3D" id="3.40.50.10610">
    <property type="entry name" value="ABC-type transport auxiliary lipoprotein component"/>
    <property type="match status" value="1"/>
</dbReference>